<reference evidence="4 5" key="1">
    <citation type="submission" date="2018-03" db="EMBL/GenBank/DDBJ databases">
        <title>Draft Genome Sequences of the Obligatory Marine Myxobacteria Enhygromyxa salina SWB005.</title>
        <authorList>
            <person name="Poehlein A."/>
            <person name="Moghaddam J.A."/>
            <person name="Harms H."/>
            <person name="Alanjari M."/>
            <person name="Koenig G.M."/>
            <person name="Daniel R."/>
            <person name="Schaeberle T.F."/>
        </authorList>
    </citation>
    <scope>NUCLEOTIDE SEQUENCE [LARGE SCALE GENOMIC DNA]</scope>
    <source>
        <strain evidence="4 5">SWB005</strain>
    </source>
</reference>
<proteinExistence type="predicted"/>
<feature type="signal peptide" evidence="3">
    <location>
        <begin position="1"/>
        <end position="25"/>
    </location>
</feature>
<dbReference type="OrthoDB" id="9837461at2"/>
<accession>A0A2S9YG68</accession>
<keyword evidence="2" id="KW-1133">Transmembrane helix</keyword>
<evidence type="ECO:0000313" key="5">
    <source>
        <dbReference type="Proteomes" id="UP000237968"/>
    </source>
</evidence>
<name>A0A2S9YG68_9BACT</name>
<feature type="region of interest" description="Disordered" evidence="1">
    <location>
        <begin position="145"/>
        <end position="177"/>
    </location>
</feature>
<feature type="chain" id="PRO_5015499494" evidence="3">
    <location>
        <begin position="26"/>
        <end position="284"/>
    </location>
</feature>
<feature type="compositionally biased region" description="Acidic residues" evidence="1">
    <location>
        <begin position="155"/>
        <end position="170"/>
    </location>
</feature>
<feature type="transmembrane region" description="Helical" evidence="2">
    <location>
        <begin position="230"/>
        <end position="249"/>
    </location>
</feature>
<keyword evidence="2" id="KW-0472">Membrane</keyword>
<sequence length="284" mass="29965">MTKPILALFLSALPLLGWPLPTAHSAPPPASQTATPPVALEVHVDELPEDERGVAPVIFDQVRALVEDGGFELTDDVDDATVLRVRLRLMEAGDRNYGIHFEFVDGDTVEAAVEWTDCVFCTEARMLQKLDSVKPDLLAAIEARQRLEPASDSGDSGDELGDDEGGEDDGGVVTTPKPIGPLGFAGTAVSVLGIGAVIWGAVEMSRGRVYDQPAGDYYERTGADHAPRGYALLGVGAAVTTAGLVMLGVDLGRRAKQRKQARAQALVFPLVSPTGFSLGVSGSF</sequence>
<evidence type="ECO:0000313" key="4">
    <source>
        <dbReference type="EMBL" id="PRQ04052.1"/>
    </source>
</evidence>
<dbReference type="AlphaFoldDB" id="A0A2S9YG68"/>
<dbReference type="Proteomes" id="UP000237968">
    <property type="component" value="Unassembled WGS sequence"/>
</dbReference>
<comment type="caution">
    <text evidence="4">The sequence shown here is derived from an EMBL/GenBank/DDBJ whole genome shotgun (WGS) entry which is preliminary data.</text>
</comment>
<organism evidence="4 5">
    <name type="scientific">Enhygromyxa salina</name>
    <dbReference type="NCBI Taxonomy" id="215803"/>
    <lineage>
        <taxon>Bacteria</taxon>
        <taxon>Pseudomonadati</taxon>
        <taxon>Myxococcota</taxon>
        <taxon>Polyangia</taxon>
        <taxon>Nannocystales</taxon>
        <taxon>Nannocystaceae</taxon>
        <taxon>Enhygromyxa</taxon>
    </lineage>
</organism>
<dbReference type="RefSeq" id="WP_106390560.1">
    <property type="nucleotide sequence ID" value="NZ_PVNK01000064.1"/>
</dbReference>
<keyword evidence="5" id="KW-1185">Reference proteome</keyword>
<keyword evidence="2" id="KW-0812">Transmembrane</keyword>
<keyword evidence="3" id="KW-0732">Signal</keyword>
<evidence type="ECO:0000256" key="1">
    <source>
        <dbReference type="SAM" id="MobiDB-lite"/>
    </source>
</evidence>
<evidence type="ECO:0000256" key="3">
    <source>
        <dbReference type="SAM" id="SignalP"/>
    </source>
</evidence>
<gene>
    <name evidence="4" type="ORF">ENSA5_11000</name>
</gene>
<protein>
    <submittedName>
        <fullName evidence="4">Uncharacterized protein</fullName>
    </submittedName>
</protein>
<evidence type="ECO:0000256" key="2">
    <source>
        <dbReference type="SAM" id="Phobius"/>
    </source>
</evidence>
<dbReference type="EMBL" id="PVNK01000064">
    <property type="protein sequence ID" value="PRQ04052.1"/>
    <property type="molecule type" value="Genomic_DNA"/>
</dbReference>